<dbReference type="GO" id="GO:0004601">
    <property type="term" value="F:peroxidase activity"/>
    <property type="evidence" value="ECO:0000318"/>
    <property type="project" value="GO_Central"/>
</dbReference>
<feature type="site" description="Transition state stabilizer" evidence="18">
    <location>
        <position position="57"/>
    </location>
</feature>
<dbReference type="AlphaFoldDB" id="A0A2C9VGJ0"/>
<feature type="disulfide bond" evidence="19">
    <location>
        <begin position="30"/>
        <end position="109"/>
    </location>
</feature>
<feature type="binding site" evidence="17">
    <location>
        <position position="186"/>
    </location>
    <ligand>
        <name>Ca(2+)</name>
        <dbReference type="ChEBI" id="CHEBI:29108"/>
        <label>2</label>
    </ligand>
</feature>
<dbReference type="Gramene" id="Manes.08G152000.1.v8.1">
    <property type="protein sequence ID" value="Manes.08G152000.1.v8.1.CDS"/>
    <property type="gene ID" value="Manes.08G152000.v8.1"/>
</dbReference>
<dbReference type="Pfam" id="PF00141">
    <property type="entry name" value="peroxidase"/>
    <property type="match status" value="1"/>
</dbReference>
<protein>
    <recommendedName>
        <fullName evidence="4 20">Peroxidase</fullName>
        <ecNumber evidence="4 20">1.11.1.7</ecNumber>
    </recommendedName>
</protein>
<evidence type="ECO:0000256" key="8">
    <source>
        <dbReference type="ARBA" id="ARBA00022723"/>
    </source>
</evidence>
<feature type="active site" description="Proton acceptor" evidence="15">
    <location>
        <position position="61"/>
    </location>
</feature>
<keyword evidence="8 17" id="KW-0479">Metal-binding</keyword>
<feature type="binding site" evidence="16">
    <location>
        <position position="155"/>
    </location>
    <ligand>
        <name>substrate</name>
    </ligand>
</feature>
<evidence type="ECO:0000256" key="17">
    <source>
        <dbReference type="PIRSR" id="PIRSR600823-3"/>
    </source>
</evidence>
<evidence type="ECO:0000256" key="14">
    <source>
        <dbReference type="ARBA" id="ARBA00023324"/>
    </source>
</evidence>
<dbReference type="GO" id="GO:0005576">
    <property type="term" value="C:extracellular region"/>
    <property type="evidence" value="ECO:0007669"/>
    <property type="project" value="UniProtKB-SubCell"/>
</dbReference>
<dbReference type="SUPFAM" id="SSF48113">
    <property type="entry name" value="Heme-dependent peroxidases"/>
    <property type="match status" value="1"/>
</dbReference>
<dbReference type="GO" id="GO:0020037">
    <property type="term" value="F:heme binding"/>
    <property type="evidence" value="ECO:0007669"/>
    <property type="project" value="UniProtKB-UniRule"/>
</dbReference>
<evidence type="ECO:0000256" key="3">
    <source>
        <dbReference type="ARBA" id="ARBA00006873"/>
    </source>
</evidence>
<evidence type="ECO:0000313" key="23">
    <source>
        <dbReference type="Proteomes" id="UP000091857"/>
    </source>
</evidence>
<dbReference type="EC" id="1.11.1.7" evidence="4 20"/>
<dbReference type="PANTHER" id="PTHR31517:SF59">
    <property type="entry name" value="PEROXIDASE"/>
    <property type="match status" value="1"/>
</dbReference>
<evidence type="ECO:0000256" key="16">
    <source>
        <dbReference type="PIRSR" id="PIRSR600823-2"/>
    </source>
</evidence>
<dbReference type="GO" id="GO:0006950">
    <property type="term" value="P:response to stress"/>
    <property type="evidence" value="ECO:0000318"/>
    <property type="project" value="GO_Central"/>
</dbReference>
<feature type="disulfide bond" evidence="19">
    <location>
        <begin position="63"/>
        <end position="68"/>
    </location>
</feature>
<feature type="disulfide bond" evidence="19">
    <location>
        <begin position="192"/>
        <end position="224"/>
    </location>
</feature>
<keyword evidence="7 20" id="KW-0349">Heme</keyword>
<dbReference type="FunFam" id="1.10.420.10:FF:000007">
    <property type="entry name" value="Peroxidase"/>
    <property type="match status" value="1"/>
</dbReference>
<keyword evidence="6 20" id="KW-0575">Peroxidase</keyword>
<evidence type="ECO:0000256" key="15">
    <source>
        <dbReference type="PIRSR" id="PIRSR600823-1"/>
    </source>
</evidence>
<dbReference type="GO" id="GO:0006979">
    <property type="term" value="P:response to oxidative stress"/>
    <property type="evidence" value="ECO:0007669"/>
    <property type="project" value="UniProtKB-UniRule"/>
</dbReference>
<comment type="similarity">
    <text evidence="3">Belongs to the peroxidase family. Ascorbate peroxidase subfamily.</text>
</comment>
<evidence type="ECO:0000256" key="7">
    <source>
        <dbReference type="ARBA" id="ARBA00022617"/>
    </source>
</evidence>
<feature type="binding site" evidence="17">
    <location>
        <position position="239"/>
    </location>
    <ligand>
        <name>Ca(2+)</name>
        <dbReference type="ChEBI" id="CHEBI:29108"/>
        <label>2</label>
    </ligand>
</feature>
<feature type="binding site" evidence="17">
    <location>
        <position position="65"/>
    </location>
    <ligand>
        <name>Ca(2+)</name>
        <dbReference type="ChEBI" id="CHEBI:29108"/>
        <label>1</label>
    </ligand>
</feature>
<dbReference type="Gene3D" id="1.10.520.10">
    <property type="match status" value="1"/>
</dbReference>
<accession>A0A2C9VGJ0</accession>
<evidence type="ECO:0000256" key="20">
    <source>
        <dbReference type="RuleBase" id="RU362060"/>
    </source>
</evidence>
<keyword evidence="13 19" id="KW-1015">Disulfide bond</keyword>
<feature type="disulfide bond" evidence="19">
    <location>
        <begin position="115"/>
        <end position="312"/>
    </location>
</feature>
<feature type="chain" id="PRO_5011832495" description="Peroxidase" evidence="20">
    <location>
        <begin position="20"/>
        <end position="319"/>
    </location>
</feature>
<dbReference type="CDD" id="cd00693">
    <property type="entry name" value="secretory_peroxidase"/>
    <property type="match status" value="1"/>
</dbReference>
<feature type="binding site" description="axial binding residue" evidence="17">
    <location>
        <position position="185"/>
    </location>
    <ligand>
        <name>heme b</name>
        <dbReference type="ChEBI" id="CHEBI:60344"/>
    </ligand>
    <ligandPart>
        <name>Fe</name>
        <dbReference type="ChEBI" id="CHEBI:18248"/>
    </ligandPart>
</feature>
<comment type="similarity">
    <text evidence="20">Belongs to the peroxidase family. Classical plant (class III) peroxidase subfamily.</text>
</comment>
<dbReference type="GO" id="GO:0042744">
    <property type="term" value="P:hydrogen peroxide catabolic process"/>
    <property type="evidence" value="ECO:0007669"/>
    <property type="project" value="UniProtKB-KW"/>
</dbReference>
<evidence type="ECO:0000256" key="4">
    <source>
        <dbReference type="ARBA" id="ARBA00012313"/>
    </source>
</evidence>
<evidence type="ECO:0000256" key="13">
    <source>
        <dbReference type="ARBA" id="ARBA00023157"/>
    </source>
</evidence>
<dbReference type="STRING" id="3983.A0A2C9VGJ0"/>
<name>A0A2C9VGJ0_MANES</name>
<proteinExistence type="inferred from homology"/>
<dbReference type="PROSITE" id="PS50873">
    <property type="entry name" value="PEROXIDASE_4"/>
    <property type="match status" value="1"/>
</dbReference>
<dbReference type="FunFam" id="1.10.520.10:FF:000001">
    <property type="entry name" value="Peroxidase"/>
    <property type="match status" value="1"/>
</dbReference>
<evidence type="ECO:0000256" key="10">
    <source>
        <dbReference type="ARBA" id="ARBA00022837"/>
    </source>
</evidence>
<dbReference type="GO" id="GO:0046872">
    <property type="term" value="F:metal ion binding"/>
    <property type="evidence" value="ECO:0007669"/>
    <property type="project" value="UniProtKB-UniRule"/>
</dbReference>
<feature type="binding site" evidence="17">
    <location>
        <position position="71"/>
    </location>
    <ligand>
        <name>Ca(2+)</name>
        <dbReference type="ChEBI" id="CHEBI:29108"/>
        <label>1</label>
    </ligand>
</feature>
<comment type="subcellular location">
    <subcellularLocation>
        <location evidence="20">Secreted</location>
    </subcellularLocation>
</comment>
<keyword evidence="9 20" id="KW-0732">Signal</keyword>
<keyword evidence="10 17" id="KW-0106">Calcium</keyword>
<feature type="binding site" evidence="17">
    <location>
        <position position="83"/>
    </location>
    <ligand>
        <name>Ca(2+)</name>
        <dbReference type="ChEBI" id="CHEBI:29108"/>
        <label>1</label>
    </ligand>
</feature>
<dbReference type="Gene3D" id="1.10.420.10">
    <property type="entry name" value="Peroxidase, domain 2"/>
    <property type="match status" value="1"/>
</dbReference>
<feature type="domain" description="Plant heme peroxidase family profile" evidence="21">
    <location>
        <begin position="20"/>
        <end position="316"/>
    </location>
</feature>
<dbReference type="PRINTS" id="PR00461">
    <property type="entry name" value="PLPEROXIDASE"/>
</dbReference>
<dbReference type="GO" id="GO:0009505">
    <property type="term" value="C:plant-type cell wall"/>
    <property type="evidence" value="ECO:0000318"/>
    <property type="project" value="GO_Central"/>
</dbReference>
<keyword evidence="5 20" id="KW-0964">Secreted</keyword>
<dbReference type="OMA" id="REAGPNK"/>
<evidence type="ECO:0000313" key="22">
    <source>
        <dbReference type="EMBL" id="OAY44458.1"/>
    </source>
</evidence>
<evidence type="ECO:0000256" key="9">
    <source>
        <dbReference type="ARBA" id="ARBA00022729"/>
    </source>
</evidence>
<feature type="binding site" evidence="17">
    <location>
        <position position="62"/>
    </location>
    <ligand>
        <name>Ca(2+)</name>
        <dbReference type="ChEBI" id="CHEBI:29108"/>
        <label>1</label>
    </ligand>
</feature>
<comment type="catalytic activity">
    <reaction evidence="1 20">
        <text>2 a phenolic donor + H2O2 = 2 a phenolic radical donor + 2 H2O</text>
        <dbReference type="Rhea" id="RHEA:56136"/>
        <dbReference type="ChEBI" id="CHEBI:15377"/>
        <dbReference type="ChEBI" id="CHEBI:16240"/>
        <dbReference type="ChEBI" id="CHEBI:139520"/>
        <dbReference type="ChEBI" id="CHEBI:139521"/>
        <dbReference type="EC" id="1.11.1.7"/>
    </reaction>
</comment>
<dbReference type="InterPro" id="IPR000823">
    <property type="entry name" value="Peroxidase_pln"/>
</dbReference>
<gene>
    <name evidence="22" type="ORF">MANES_08G152000v8</name>
</gene>
<dbReference type="Proteomes" id="UP000091857">
    <property type="component" value="Chromosome 8"/>
</dbReference>
<dbReference type="InterPro" id="IPR010255">
    <property type="entry name" value="Haem_peroxidase_sf"/>
</dbReference>
<comment type="function">
    <text evidence="2">Removal of H(2)O(2), oxidation of toxic reductants, biosynthesis and degradation of lignin, suberization, auxin catabolism, response to environmental stresses such as wounding, pathogen attack and oxidative stress. These functions might be dependent on each isozyme/isoform in each plant tissue.</text>
</comment>
<evidence type="ECO:0000256" key="2">
    <source>
        <dbReference type="ARBA" id="ARBA00002322"/>
    </source>
</evidence>
<keyword evidence="11 20" id="KW-0560">Oxidoreductase</keyword>
<feature type="binding site" evidence="17">
    <location>
        <position position="236"/>
    </location>
    <ligand>
        <name>Ca(2+)</name>
        <dbReference type="ChEBI" id="CHEBI:29108"/>
        <label>2</label>
    </ligand>
</feature>
<organism evidence="22 23">
    <name type="scientific">Manihot esculenta</name>
    <name type="common">Cassava</name>
    <name type="synonym">Jatropha manihot</name>
    <dbReference type="NCBI Taxonomy" id="3983"/>
    <lineage>
        <taxon>Eukaryota</taxon>
        <taxon>Viridiplantae</taxon>
        <taxon>Streptophyta</taxon>
        <taxon>Embryophyta</taxon>
        <taxon>Tracheophyta</taxon>
        <taxon>Spermatophyta</taxon>
        <taxon>Magnoliopsida</taxon>
        <taxon>eudicotyledons</taxon>
        <taxon>Gunneridae</taxon>
        <taxon>Pentapetalae</taxon>
        <taxon>rosids</taxon>
        <taxon>fabids</taxon>
        <taxon>Malpighiales</taxon>
        <taxon>Euphorbiaceae</taxon>
        <taxon>Crotonoideae</taxon>
        <taxon>Manihoteae</taxon>
        <taxon>Manihot</taxon>
    </lineage>
</organism>
<comment type="cofactor">
    <cofactor evidence="17 20">
        <name>Ca(2+)</name>
        <dbReference type="ChEBI" id="CHEBI:29108"/>
    </cofactor>
    <text evidence="17 20">Binds 2 calcium ions per subunit.</text>
</comment>
<dbReference type="PROSITE" id="PS00435">
    <property type="entry name" value="PEROXIDASE_1"/>
    <property type="match status" value="1"/>
</dbReference>
<reference evidence="23" key="1">
    <citation type="journal article" date="2016" name="Nat. Biotechnol.">
        <title>Sequencing wild and cultivated cassava and related species reveals extensive interspecific hybridization and genetic diversity.</title>
        <authorList>
            <person name="Bredeson J.V."/>
            <person name="Lyons J.B."/>
            <person name="Prochnik S.E."/>
            <person name="Wu G.A."/>
            <person name="Ha C.M."/>
            <person name="Edsinger-Gonzales E."/>
            <person name="Grimwood J."/>
            <person name="Schmutz J."/>
            <person name="Rabbi I.Y."/>
            <person name="Egesi C."/>
            <person name="Nauluvula P."/>
            <person name="Lebot V."/>
            <person name="Ndunguru J."/>
            <person name="Mkamilo G."/>
            <person name="Bart R.S."/>
            <person name="Setter T.L."/>
            <person name="Gleadow R.M."/>
            <person name="Kulakow P."/>
            <person name="Ferguson M.E."/>
            <person name="Rounsley S."/>
            <person name="Rokhsar D.S."/>
        </authorList>
    </citation>
    <scope>NUCLEOTIDE SEQUENCE [LARGE SCALE GENOMIC DNA]</scope>
    <source>
        <strain evidence="23">cv. AM560-2</strain>
    </source>
</reference>
<feature type="signal peptide" evidence="20">
    <location>
        <begin position="1"/>
        <end position="19"/>
    </location>
</feature>
<dbReference type="EMBL" id="CM004394">
    <property type="protein sequence ID" value="OAY44458.1"/>
    <property type="molecule type" value="Genomic_DNA"/>
</dbReference>
<dbReference type="PANTHER" id="PTHR31517">
    <property type="match status" value="1"/>
</dbReference>
<sequence>MGMEASFIFFLLVLPLVMADLRVGFYQSTCPQAESIVSQVVKYRFNTDPSLPAALLRMHFHDCFVTGCDASILIDSTKQKESEKDAQPNHTVRGYELIDAIKEAVEAACPSMVSCADIITLATRDAVALAGGPNYTVPTGRRDGLVSNIEHVKLPGPTFTVSEAFQVFKAKGLNFADMVTLLGAHTVGVAHCSFFEDRVSNFQGTGSPDPTMDSNLAANLSKICGASNTDPAVFLDQSTGFVFDNEYYKHLLLKRGILQIDQELAIDRTSIGIVSSFATNGIGFKQSFANAMVKLGSTQVIVGNAGEVRTNCRVFNVQK</sequence>
<evidence type="ECO:0000256" key="1">
    <source>
        <dbReference type="ARBA" id="ARBA00000189"/>
    </source>
</evidence>
<evidence type="ECO:0000256" key="12">
    <source>
        <dbReference type="ARBA" id="ARBA00023004"/>
    </source>
</evidence>
<evidence type="ECO:0000256" key="18">
    <source>
        <dbReference type="PIRSR" id="PIRSR600823-4"/>
    </source>
</evidence>
<comment type="caution">
    <text evidence="22">The sequence shown here is derived from an EMBL/GenBank/DDBJ whole genome shotgun (WGS) entry which is preliminary data.</text>
</comment>
<evidence type="ECO:0000256" key="11">
    <source>
        <dbReference type="ARBA" id="ARBA00023002"/>
    </source>
</evidence>
<evidence type="ECO:0000259" key="21">
    <source>
        <dbReference type="PROSITE" id="PS50873"/>
    </source>
</evidence>
<dbReference type="InterPro" id="IPR033905">
    <property type="entry name" value="Secretory_peroxidase"/>
</dbReference>
<feature type="binding site" evidence="17">
    <location>
        <position position="244"/>
    </location>
    <ligand>
        <name>Ca(2+)</name>
        <dbReference type="ChEBI" id="CHEBI:29108"/>
        <label>2</label>
    </ligand>
</feature>
<keyword evidence="14 20" id="KW-0376">Hydrogen peroxide</keyword>
<feature type="binding site" evidence="17">
    <location>
        <position position="69"/>
    </location>
    <ligand>
        <name>Ca(2+)</name>
        <dbReference type="ChEBI" id="CHEBI:29108"/>
        <label>1</label>
    </ligand>
</feature>
<comment type="cofactor">
    <cofactor evidence="17 20">
        <name>heme b</name>
        <dbReference type="ChEBI" id="CHEBI:60344"/>
    </cofactor>
    <text evidence="17 20">Binds 1 heme b (iron(II)-protoporphyrin IX) group per subunit.</text>
</comment>
<keyword evidence="23" id="KW-1185">Reference proteome</keyword>
<evidence type="ECO:0000256" key="5">
    <source>
        <dbReference type="ARBA" id="ARBA00022525"/>
    </source>
</evidence>
<feature type="binding site" evidence="17">
    <location>
        <position position="67"/>
    </location>
    <ligand>
        <name>Ca(2+)</name>
        <dbReference type="ChEBI" id="CHEBI:29108"/>
        <label>1</label>
    </ligand>
</feature>
<dbReference type="OrthoDB" id="2113341at2759"/>
<dbReference type="GO" id="GO:0140825">
    <property type="term" value="F:lactoperoxidase activity"/>
    <property type="evidence" value="ECO:0007669"/>
    <property type="project" value="UniProtKB-EC"/>
</dbReference>
<keyword evidence="12 17" id="KW-0408">Iron</keyword>
<evidence type="ECO:0000256" key="6">
    <source>
        <dbReference type="ARBA" id="ARBA00022559"/>
    </source>
</evidence>
<dbReference type="InterPro" id="IPR002016">
    <property type="entry name" value="Haem_peroxidase"/>
</dbReference>
<dbReference type="PRINTS" id="PR00458">
    <property type="entry name" value="PEROXIDASE"/>
</dbReference>
<dbReference type="InterPro" id="IPR019793">
    <property type="entry name" value="Peroxidases_heam-ligand_BS"/>
</dbReference>
<evidence type="ECO:0000256" key="19">
    <source>
        <dbReference type="PIRSR" id="PIRSR600823-5"/>
    </source>
</evidence>